<organism evidence="4 5">
    <name type="scientific">Clostridium kluyveri (strain ATCC 8527 / DSM 555 / NBRC 12016 / NCIMB 10680 / K1)</name>
    <dbReference type="NCBI Taxonomy" id="431943"/>
    <lineage>
        <taxon>Bacteria</taxon>
        <taxon>Bacillati</taxon>
        <taxon>Bacillota</taxon>
        <taxon>Clostridia</taxon>
        <taxon>Eubacteriales</taxon>
        <taxon>Clostridiaceae</taxon>
        <taxon>Clostridium</taxon>
    </lineage>
</organism>
<dbReference type="EMBL" id="CP000673">
    <property type="protein sequence ID" value="EDK33658.1"/>
    <property type="molecule type" value="Genomic_DNA"/>
</dbReference>
<evidence type="ECO:0000256" key="1">
    <source>
        <dbReference type="SAM" id="Phobius"/>
    </source>
</evidence>
<keyword evidence="1" id="KW-0472">Membrane</keyword>
<dbReference type="KEGG" id="ckl:CKL_1616"/>
<dbReference type="Proteomes" id="UP000002411">
    <property type="component" value="Chromosome"/>
</dbReference>
<gene>
    <name evidence="4" type="ordered locus">CKL_1616</name>
</gene>
<dbReference type="Pfam" id="PF05569">
    <property type="entry name" value="Peptidase_M56"/>
    <property type="match status" value="1"/>
</dbReference>
<proteinExistence type="predicted"/>
<dbReference type="InterPro" id="IPR052173">
    <property type="entry name" value="Beta-lactam_resp_regulator"/>
</dbReference>
<evidence type="ECO:0000259" key="2">
    <source>
        <dbReference type="Pfam" id="PF05569"/>
    </source>
</evidence>
<feature type="transmembrane region" description="Helical" evidence="1">
    <location>
        <begin position="329"/>
        <end position="347"/>
    </location>
</feature>
<keyword evidence="5" id="KW-1185">Reference proteome</keyword>
<evidence type="ECO:0000313" key="4">
    <source>
        <dbReference type="EMBL" id="EDK33658.1"/>
    </source>
</evidence>
<feature type="transmembrane region" description="Helical" evidence="1">
    <location>
        <begin position="39"/>
        <end position="56"/>
    </location>
</feature>
<dbReference type="CDD" id="cd07341">
    <property type="entry name" value="M56_BlaR1_MecR1_like"/>
    <property type="match status" value="1"/>
</dbReference>
<keyword evidence="1" id="KW-0812">Transmembrane</keyword>
<dbReference type="eggNOG" id="COG4219">
    <property type="taxonomic scope" value="Bacteria"/>
</dbReference>
<name>A5N8M7_CLOK5</name>
<dbReference type="HOGENOM" id="CLU_031180_0_0_9"/>
<accession>A5N8M7</accession>
<evidence type="ECO:0000313" key="5">
    <source>
        <dbReference type="Proteomes" id="UP000002411"/>
    </source>
</evidence>
<feature type="domain" description="Peptidase M56" evidence="2">
    <location>
        <begin position="9"/>
        <end position="320"/>
    </location>
</feature>
<dbReference type="eggNOG" id="COG4632">
    <property type="taxonomic scope" value="Bacteria"/>
</dbReference>
<feature type="domain" description="Phosphodiester glycosidase" evidence="3">
    <location>
        <begin position="471"/>
        <end position="532"/>
    </location>
</feature>
<evidence type="ECO:0000259" key="3">
    <source>
        <dbReference type="Pfam" id="PF09992"/>
    </source>
</evidence>
<keyword evidence="1" id="KW-1133">Transmembrane helix</keyword>
<dbReference type="Pfam" id="PF09992">
    <property type="entry name" value="NAGPA"/>
    <property type="match status" value="1"/>
</dbReference>
<feature type="transmembrane region" description="Helical" evidence="1">
    <location>
        <begin position="6"/>
        <end position="27"/>
    </location>
</feature>
<dbReference type="STRING" id="431943.CKL_1616"/>
<protein>
    <submittedName>
        <fullName evidence="4">Predicted regulatory protein</fullName>
    </submittedName>
</protein>
<feature type="transmembrane region" description="Helical" evidence="1">
    <location>
        <begin position="129"/>
        <end position="154"/>
    </location>
</feature>
<sequence length="535" mass="60405">MLLLSVFEFIIHSTVMGSIFALFILIFKFLFKKNLQIKLINCLWIFFIIRLLIPYAPQTHFSIYNLNPLFQTNIIQENNINKYPQHISSTNNLTDNLIEISNNYNSLKNKNVNIAKSNTSKNGLPCLEIFAIIWISVCIILIMSTFTTTTAFYVKLRKEKSVSKSELIEILNNCRQKMHVNKCVQIISTDIVKSPAIFGLIHPKILLPLNINDVVNTEQLSCIIFHELAHLKRKDIITDFVVSILKIMHWFNPIISYAFFKMNQDKELACDEIALNYCDCNKYGHTIIKLLEVYKDSNPTYGLDCIINNKQQIERRITMITLFKKNSRGLTLVSIAALLLIGGITLTNPKNIKSVYKNSAEKSSFNTIEELGIATRTFRGKILVIKNPSKVEVGYTKELLRNNKTTDELAKENKALCAINASYISAKADINSKRSLPETEFGIIVHNGNVIYKNSGNTKYNIAGFTDKNVLISGEYSIGASLYQLQQILLENGAYTAAVLDGGISSTMYYKGNIINKPASGVQSPISSIFMISEL</sequence>
<reference evidence="4 5" key="1">
    <citation type="journal article" date="2008" name="Proc. Natl. Acad. Sci. U.S.A.">
        <title>The genome of Clostridium kluyveri, a strict anaerobe with unique metabolic features.</title>
        <authorList>
            <person name="Seedorf H."/>
            <person name="Fricke W.F."/>
            <person name="Veith B."/>
            <person name="Brueggemann H."/>
            <person name="Liesegang H."/>
            <person name="Strittmatter A."/>
            <person name="Miethke M."/>
            <person name="Buckel W."/>
            <person name="Hinderberger J."/>
            <person name="Li F."/>
            <person name="Hagemeier C."/>
            <person name="Thauer R.K."/>
            <person name="Gottschalk G."/>
        </authorList>
    </citation>
    <scope>NUCLEOTIDE SEQUENCE [LARGE SCALE GENOMIC DNA]</scope>
    <source>
        <strain evidence="5">ATCC 8527 / DSM 555 / NCIMB 10680</strain>
    </source>
</reference>
<dbReference type="InterPro" id="IPR018711">
    <property type="entry name" value="NAGPA"/>
</dbReference>
<dbReference type="PANTHER" id="PTHR34978">
    <property type="entry name" value="POSSIBLE SENSOR-TRANSDUCER PROTEIN BLAR"/>
    <property type="match status" value="1"/>
</dbReference>
<dbReference type="RefSeq" id="WP_012102011.1">
    <property type="nucleotide sequence ID" value="NC_009706.1"/>
</dbReference>
<dbReference type="AlphaFoldDB" id="A5N8M7"/>
<dbReference type="PANTHER" id="PTHR34978:SF3">
    <property type="entry name" value="SLR0241 PROTEIN"/>
    <property type="match status" value="1"/>
</dbReference>
<dbReference type="InterPro" id="IPR008756">
    <property type="entry name" value="Peptidase_M56"/>
</dbReference>